<evidence type="ECO:0000256" key="1">
    <source>
        <dbReference type="ARBA" id="ARBA00004496"/>
    </source>
</evidence>
<dbReference type="InterPro" id="IPR040017">
    <property type="entry name" value="XPOT"/>
</dbReference>
<dbReference type="EMBL" id="MBFS01000368">
    <property type="protein sequence ID" value="PVV02655.1"/>
    <property type="molecule type" value="Genomic_DNA"/>
</dbReference>
<comment type="function">
    <text evidence="9">tRNA nucleus export receptor which facilitates tRNA translocation across the nuclear pore complex.</text>
</comment>
<name>A0A2T9ZDK3_9FUNG</name>
<evidence type="ECO:0000256" key="6">
    <source>
        <dbReference type="ARBA" id="ARBA00022555"/>
    </source>
</evidence>
<evidence type="ECO:0000256" key="4">
    <source>
        <dbReference type="ARBA" id="ARBA00022448"/>
    </source>
</evidence>
<dbReference type="STRING" id="133381.A0A2T9ZDK3"/>
<gene>
    <name evidence="13" type="ORF">BB560_002886</name>
</gene>
<feature type="region of interest" description="Disordered" evidence="10">
    <location>
        <begin position="876"/>
        <end position="904"/>
    </location>
</feature>
<dbReference type="GO" id="GO:0031267">
    <property type="term" value="F:small GTPase binding"/>
    <property type="evidence" value="ECO:0007669"/>
    <property type="project" value="InterPro"/>
</dbReference>
<dbReference type="Gene3D" id="1.25.10.10">
    <property type="entry name" value="Leucine-rich Repeat Variant"/>
    <property type="match status" value="2"/>
</dbReference>
<evidence type="ECO:0000256" key="3">
    <source>
        <dbReference type="ARBA" id="ARBA00018928"/>
    </source>
</evidence>
<feature type="compositionally biased region" description="Polar residues" evidence="10">
    <location>
        <begin position="891"/>
        <end position="902"/>
    </location>
</feature>
<keyword evidence="7 9" id="KW-0694">RNA-binding</keyword>
<evidence type="ECO:0000256" key="5">
    <source>
        <dbReference type="ARBA" id="ARBA00022490"/>
    </source>
</evidence>
<keyword evidence="14" id="KW-1185">Reference proteome</keyword>
<feature type="domain" description="Exportin-T C-terminal" evidence="12">
    <location>
        <begin position="259"/>
        <end position="841"/>
    </location>
</feature>
<dbReference type="SUPFAM" id="SSF48371">
    <property type="entry name" value="ARM repeat"/>
    <property type="match status" value="1"/>
</dbReference>
<dbReference type="GO" id="GO:0016363">
    <property type="term" value="C:nuclear matrix"/>
    <property type="evidence" value="ECO:0007669"/>
    <property type="project" value="TreeGrafter"/>
</dbReference>
<comment type="similarity">
    <text evidence="2 9">Belongs to the exportin family.</text>
</comment>
<sequence>MEQLEEAVKLALDPTVPSQATEYCEKLRDSSDGWQVCLALFVQKKERELLSMTGIPFESAIDPTANSNSADALASNYAAMNLCLTDFVLKFSLAIDEQIVNPTIIRNRKMLELCTNVKDAMREESVFLLVNWWYNIIIFSKLDPNITAQAIYLISVYISWIEKTLIVNDKFLSSIFAYSNHPSLKSSVIVCIAAIIKKGMPNPEKIEILTYFNLPSMISQLQMNDPEYTEEVSKLLNTSGMELTAIMIESDKSSLEYIKSQQLLESMLPILLSFLENLNYRISSSVFPLITDILALYKKSVKKGDALSPNQSRFLYELLQVSVKKSKYSESFELPESIDLNSDPFDISFDEDEEEATFAECRRQFRLFLDSISVLIPLEFNQYVLSAIKETFNFIQANSLASIPNSYSNKSNTPFNWTQAELALYLTHLFIVQQSSKGFFSYFVGKDISKNSLAKTLEFNPSNPLKPQNQPNLTEFDEIALLMFRSGIVNFSRPLISLLYFDICTRLNQMFVYYPDIFQIVLESFLGVNGIHSNHKYSKARTWFLFLRFVKLLPQEIISPFAVETINSVAPLLEIQPETRSNRYSQSSYVNGFGIFEFQLYLFEVCGVIISSQLIPDNARALHFGKILNPIFSTLQTMLNVSPASLNSQSIELVQTHHYLVAIGAISRGFPDSKVLLPTTATSFRPTPLSSISIEAFTKAAEMDILILEKFSSFSIIREGVRVSFSRILLTLGCDALGHFPRFISSLISFCQVDELADLLGFLGQTMFKFKVHVSQPVNDLLLPVIDKVYTALKNSSVSGTDEALMIQNLEKAYLSWIVSFFSSDLDAVFMSEGSSNTLTQKLAFGVIHKSIIGWLVDKSGEYSLANISLMSIGSQMQPSSNKADSDNLKKTQQGVKPSSLPSDKDINKIVKERTLRQVTAESLGVPFNSVQASAFRDRFLLFVQQEILPVCFQVPCSGQFDFADAISSQILGEICGILRGFALVGQANGDHLLIPKSRIGPIIKPQKDESAPVNIDAEIISRNKAASFLCYEFLPKLGCNEFNSLNFVKALLSLGSKDFKRFFQQFITQPS</sequence>
<evidence type="ECO:0000313" key="14">
    <source>
        <dbReference type="Proteomes" id="UP000245609"/>
    </source>
</evidence>
<feature type="domain" description="Exportin-1/Importin-beta-like" evidence="11">
    <location>
        <begin position="80"/>
        <end position="192"/>
    </location>
</feature>
<dbReference type="GO" id="GO:0071528">
    <property type="term" value="P:tRNA re-export from nucleus"/>
    <property type="evidence" value="ECO:0007669"/>
    <property type="project" value="UniProtKB-UniRule"/>
</dbReference>
<reference evidence="13 14" key="1">
    <citation type="journal article" date="2018" name="MBio">
        <title>Comparative Genomics Reveals the Core Gene Toolbox for the Fungus-Insect Symbiosis.</title>
        <authorList>
            <person name="Wang Y."/>
            <person name="Stata M."/>
            <person name="Wang W."/>
            <person name="Stajich J.E."/>
            <person name="White M.M."/>
            <person name="Moncalvo J.M."/>
        </authorList>
    </citation>
    <scope>NUCLEOTIDE SEQUENCE [LARGE SCALE GENOMIC DNA]</scope>
    <source>
        <strain evidence="13 14">SC-DP-2</strain>
    </source>
</reference>
<dbReference type="PANTHER" id="PTHR15952">
    <property type="entry name" value="EXPORTIN-T/LOS1"/>
    <property type="match status" value="1"/>
</dbReference>
<evidence type="ECO:0000256" key="9">
    <source>
        <dbReference type="RuleBase" id="RU366037"/>
    </source>
</evidence>
<evidence type="ECO:0000256" key="7">
    <source>
        <dbReference type="ARBA" id="ARBA00022884"/>
    </source>
</evidence>
<comment type="caution">
    <text evidence="13">The sequence shown here is derived from an EMBL/GenBank/DDBJ whole genome shotgun (WGS) entry which is preliminary data.</text>
</comment>
<keyword evidence="6 9" id="KW-0820">tRNA-binding</keyword>
<dbReference type="GO" id="GO:0005643">
    <property type="term" value="C:nuclear pore"/>
    <property type="evidence" value="ECO:0007669"/>
    <property type="project" value="TreeGrafter"/>
</dbReference>
<dbReference type="Pfam" id="PF08389">
    <property type="entry name" value="Xpo1"/>
    <property type="match status" value="1"/>
</dbReference>
<evidence type="ECO:0000256" key="8">
    <source>
        <dbReference type="ARBA" id="ARBA00023242"/>
    </source>
</evidence>
<evidence type="ECO:0000256" key="10">
    <source>
        <dbReference type="SAM" id="MobiDB-lite"/>
    </source>
</evidence>
<evidence type="ECO:0000259" key="12">
    <source>
        <dbReference type="Pfam" id="PF19282"/>
    </source>
</evidence>
<dbReference type="AlphaFoldDB" id="A0A2T9ZDK3"/>
<proteinExistence type="inferred from homology"/>
<organism evidence="13 14">
    <name type="scientific">Smittium megazygosporum</name>
    <dbReference type="NCBI Taxonomy" id="133381"/>
    <lineage>
        <taxon>Eukaryota</taxon>
        <taxon>Fungi</taxon>
        <taxon>Fungi incertae sedis</taxon>
        <taxon>Zoopagomycota</taxon>
        <taxon>Kickxellomycotina</taxon>
        <taxon>Harpellomycetes</taxon>
        <taxon>Harpellales</taxon>
        <taxon>Legeriomycetaceae</taxon>
        <taxon>Smittium</taxon>
    </lineage>
</organism>
<dbReference type="InterPro" id="IPR011989">
    <property type="entry name" value="ARM-like"/>
</dbReference>
<dbReference type="InterPro" id="IPR016024">
    <property type="entry name" value="ARM-type_fold"/>
</dbReference>
<comment type="subcellular location">
    <subcellularLocation>
        <location evidence="1 9">Cytoplasm</location>
    </subcellularLocation>
    <subcellularLocation>
        <location evidence="9">Nucleus</location>
    </subcellularLocation>
    <text evidence="9">Shuttles between the nucleus and the cytoplasm.</text>
</comment>
<keyword evidence="8 9" id="KW-0539">Nucleus</keyword>
<dbReference type="OrthoDB" id="26399at2759"/>
<dbReference type="GO" id="GO:0005737">
    <property type="term" value="C:cytoplasm"/>
    <property type="evidence" value="ECO:0007669"/>
    <property type="project" value="UniProtKB-SubCell"/>
</dbReference>
<keyword evidence="5 9" id="KW-0963">Cytoplasm</keyword>
<dbReference type="InterPro" id="IPR013598">
    <property type="entry name" value="Exportin-1/Importin-b-like"/>
</dbReference>
<dbReference type="InterPro" id="IPR045546">
    <property type="entry name" value="Exportin-T_C"/>
</dbReference>
<evidence type="ECO:0000259" key="11">
    <source>
        <dbReference type="Pfam" id="PF08389"/>
    </source>
</evidence>
<dbReference type="Pfam" id="PF19282">
    <property type="entry name" value="Exportin-T"/>
    <property type="match status" value="1"/>
</dbReference>
<dbReference type="Proteomes" id="UP000245609">
    <property type="component" value="Unassembled WGS sequence"/>
</dbReference>
<protein>
    <recommendedName>
        <fullName evidence="3 9">Exportin-T</fullName>
    </recommendedName>
    <alternativeName>
        <fullName evidence="9">Exportin(tRNA)</fullName>
    </alternativeName>
    <alternativeName>
        <fullName evidence="9">tRNA exportin</fullName>
    </alternativeName>
</protein>
<accession>A0A2T9ZDK3</accession>
<evidence type="ECO:0000256" key="2">
    <source>
        <dbReference type="ARBA" id="ARBA00009466"/>
    </source>
</evidence>
<evidence type="ECO:0000313" key="13">
    <source>
        <dbReference type="EMBL" id="PVV02655.1"/>
    </source>
</evidence>
<keyword evidence="4 9" id="KW-0813">Transport</keyword>
<dbReference type="PANTHER" id="PTHR15952:SF11">
    <property type="entry name" value="EXPORTIN-T"/>
    <property type="match status" value="1"/>
</dbReference>
<dbReference type="GO" id="GO:0000049">
    <property type="term" value="F:tRNA binding"/>
    <property type="evidence" value="ECO:0007669"/>
    <property type="project" value="UniProtKB-UniRule"/>
</dbReference>